<comment type="caution">
    <text evidence="2">The sequence shown here is derived from an EMBL/GenBank/DDBJ whole genome shotgun (WGS) entry which is preliminary data.</text>
</comment>
<dbReference type="Proteomes" id="UP000651050">
    <property type="component" value="Unassembled WGS sequence"/>
</dbReference>
<dbReference type="InterPro" id="IPR049212">
    <property type="entry name" value="DUF6815"/>
</dbReference>
<sequence>MTPLSRPSRGDARVALLYPGDRAARNRCDPAESRFAALFDAFAAAGIAARPAVYHDDFADEVEAQLHAVDVVLVWCNPIEGGRRRDVLDAMLRRVADAGVHVSAHPDAILALGTKDVLVASRDLPFGSDVHRVDSLAQLESELPQRLLGGARVLKQHRGQSGAGVWRVERDAADSTLLKVRHAQRGSEEERLAWPAFLQRMAPYFEPASGGHMIDQAWQPRLVDGMVRAYLVRDRVGGFGVQAVNALYPATGAEPPPLPGPRLYYGADLASCQGLRASLESGWVELLRERVGLARERLPLLWDCDFLLGEPDAQVERYVLCEINVSSVSPFPPSAIPLIVSAVQAQLAGCKEAASGAR</sequence>
<dbReference type="NCBIfam" id="NF033816">
    <property type="entry name" value="Cj0069_fam"/>
    <property type="match status" value="1"/>
</dbReference>
<protein>
    <submittedName>
        <fullName evidence="2">Cj0069 family protein</fullName>
    </submittedName>
</protein>
<evidence type="ECO:0000313" key="2">
    <source>
        <dbReference type="EMBL" id="MBG9390570.1"/>
    </source>
</evidence>
<organism evidence="2 3">
    <name type="scientific">Caenimonas aquaedulcis</name>
    <dbReference type="NCBI Taxonomy" id="2793270"/>
    <lineage>
        <taxon>Bacteria</taxon>
        <taxon>Pseudomonadati</taxon>
        <taxon>Pseudomonadota</taxon>
        <taxon>Betaproteobacteria</taxon>
        <taxon>Burkholderiales</taxon>
        <taxon>Comamonadaceae</taxon>
        <taxon>Caenimonas</taxon>
    </lineage>
</organism>
<evidence type="ECO:0000259" key="1">
    <source>
        <dbReference type="Pfam" id="PF20668"/>
    </source>
</evidence>
<accession>A0A931H928</accession>
<dbReference type="Pfam" id="PF20668">
    <property type="entry name" value="DUF6815"/>
    <property type="match status" value="1"/>
</dbReference>
<keyword evidence="3" id="KW-1185">Reference proteome</keyword>
<dbReference type="AlphaFoldDB" id="A0A931H928"/>
<name>A0A931H928_9BURK</name>
<gene>
    <name evidence="2" type="ORF">I5803_21240</name>
</gene>
<proteinExistence type="predicted"/>
<reference evidence="2" key="1">
    <citation type="submission" date="2020-11" db="EMBL/GenBank/DDBJ databases">
        <title>Bacterial whole genome sequence for Caenimonas sp. DR4.4.</title>
        <authorList>
            <person name="Le V."/>
            <person name="Ko S.-R."/>
            <person name="Ahn C.-Y."/>
            <person name="Oh H.-M."/>
        </authorList>
    </citation>
    <scope>NUCLEOTIDE SEQUENCE</scope>
    <source>
        <strain evidence="2">DR4.4</strain>
    </source>
</reference>
<evidence type="ECO:0000313" key="3">
    <source>
        <dbReference type="Proteomes" id="UP000651050"/>
    </source>
</evidence>
<feature type="domain" description="DUF6815" evidence="1">
    <location>
        <begin position="224"/>
        <end position="328"/>
    </location>
</feature>
<dbReference type="EMBL" id="JADWYS010000001">
    <property type="protein sequence ID" value="MBG9390570.1"/>
    <property type="molecule type" value="Genomic_DNA"/>
</dbReference>